<reference evidence="3" key="1">
    <citation type="journal article" date="2021" name="Sci. Rep.">
        <title>Diploid genomic architecture of Nitzschia inconspicua, an elite biomass production diatom.</title>
        <authorList>
            <person name="Oliver A."/>
            <person name="Podell S."/>
            <person name="Pinowska A."/>
            <person name="Traller J.C."/>
            <person name="Smith S.R."/>
            <person name="McClure R."/>
            <person name="Beliaev A."/>
            <person name="Bohutskyi P."/>
            <person name="Hill E.A."/>
            <person name="Rabines A."/>
            <person name="Zheng H."/>
            <person name="Allen L.Z."/>
            <person name="Kuo A."/>
            <person name="Grigoriev I.V."/>
            <person name="Allen A.E."/>
            <person name="Hazlebeck D."/>
            <person name="Allen E.E."/>
        </authorList>
    </citation>
    <scope>NUCLEOTIDE SEQUENCE</scope>
    <source>
        <strain evidence="3">Hildebrandi</strain>
    </source>
</reference>
<protein>
    <submittedName>
        <fullName evidence="3">Uncharacterized protein</fullName>
    </submittedName>
</protein>
<evidence type="ECO:0000256" key="2">
    <source>
        <dbReference type="SAM" id="Phobius"/>
    </source>
</evidence>
<dbReference type="Proteomes" id="UP000693970">
    <property type="component" value="Unassembled WGS sequence"/>
</dbReference>
<feature type="compositionally biased region" description="Low complexity" evidence="1">
    <location>
        <begin position="111"/>
        <end position="121"/>
    </location>
</feature>
<keyword evidence="2" id="KW-0472">Membrane</keyword>
<dbReference type="EMBL" id="JAGRRH010000027">
    <property type="protein sequence ID" value="KAG7340854.1"/>
    <property type="molecule type" value="Genomic_DNA"/>
</dbReference>
<feature type="compositionally biased region" description="Polar residues" evidence="1">
    <location>
        <begin position="99"/>
        <end position="110"/>
    </location>
</feature>
<evidence type="ECO:0000313" key="4">
    <source>
        <dbReference type="Proteomes" id="UP000693970"/>
    </source>
</evidence>
<feature type="compositionally biased region" description="Basic and acidic residues" evidence="1">
    <location>
        <begin position="77"/>
        <end position="94"/>
    </location>
</feature>
<feature type="transmembrane region" description="Helical" evidence="2">
    <location>
        <begin position="12"/>
        <end position="29"/>
    </location>
</feature>
<feature type="compositionally biased region" description="Low complexity" evidence="1">
    <location>
        <begin position="135"/>
        <end position="171"/>
    </location>
</feature>
<gene>
    <name evidence="3" type="ORF">IV203_024397</name>
</gene>
<organism evidence="3 4">
    <name type="scientific">Nitzschia inconspicua</name>
    <dbReference type="NCBI Taxonomy" id="303405"/>
    <lineage>
        <taxon>Eukaryota</taxon>
        <taxon>Sar</taxon>
        <taxon>Stramenopiles</taxon>
        <taxon>Ochrophyta</taxon>
        <taxon>Bacillariophyta</taxon>
        <taxon>Bacillariophyceae</taxon>
        <taxon>Bacillariophycidae</taxon>
        <taxon>Bacillariales</taxon>
        <taxon>Bacillariaceae</taxon>
        <taxon>Nitzschia</taxon>
    </lineage>
</organism>
<name>A0A9K3KCN2_9STRA</name>
<keyword evidence="4" id="KW-1185">Reference proteome</keyword>
<dbReference type="AlphaFoldDB" id="A0A9K3KCN2"/>
<evidence type="ECO:0000256" key="1">
    <source>
        <dbReference type="SAM" id="MobiDB-lite"/>
    </source>
</evidence>
<comment type="caution">
    <text evidence="3">The sequence shown here is derived from an EMBL/GenBank/DDBJ whole genome shotgun (WGS) entry which is preliminary data.</text>
</comment>
<keyword evidence="2" id="KW-1133">Transmembrane helix</keyword>
<feature type="region of interest" description="Disordered" evidence="1">
    <location>
        <begin position="77"/>
        <end position="171"/>
    </location>
</feature>
<sequence length="171" mass="18297">MSSIVQSRWMRAVIIVVMTIELLILAIHFDAGKWSLQSPSMSNNENNLLNSKDAESDNEEAMYSVSFQKYSFSSLRNRDFEQERKLKPKSDKSDSSLSNTSISATTVPSMKSTKAPTTKSTKAPRSKSAKSDDMTSGPSSSSTPGPTGTPGSPTATPTAAPAPTANPTDTD</sequence>
<evidence type="ECO:0000313" key="3">
    <source>
        <dbReference type="EMBL" id="KAG7340854.1"/>
    </source>
</evidence>
<accession>A0A9K3KCN2</accession>
<reference evidence="3" key="2">
    <citation type="submission" date="2021-04" db="EMBL/GenBank/DDBJ databases">
        <authorList>
            <person name="Podell S."/>
        </authorList>
    </citation>
    <scope>NUCLEOTIDE SEQUENCE</scope>
    <source>
        <strain evidence="3">Hildebrandi</strain>
    </source>
</reference>
<proteinExistence type="predicted"/>
<keyword evidence="2" id="KW-0812">Transmembrane</keyword>